<keyword evidence="3" id="KW-1185">Reference proteome</keyword>
<evidence type="ECO:0000313" key="2">
    <source>
        <dbReference type="EMBL" id="CAG8983744.1"/>
    </source>
</evidence>
<dbReference type="EMBL" id="CAJVRM010000737">
    <property type="protein sequence ID" value="CAG8983744.1"/>
    <property type="molecule type" value="Genomic_DNA"/>
</dbReference>
<dbReference type="AlphaFoldDB" id="A0A9N9QD32"/>
<sequence>MVALSPITKIITESAILPFLFGDVVDKGIWFTLIFGFLRYSICASLAFLGLFAVGAIFVCLAQWLKEWRSEKYEEKKLDEKRAYKKKSKGKKKNKKLYESGVPVLYRRIQELRVSGI</sequence>
<reference evidence="2" key="1">
    <citation type="submission" date="2021-07" db="EMBL/GenBank/DDBJ databases">
        <authorList>
            <person name="Durling M."/>
        </authorList>
    </citation>
    <scope>NUCLEOTIDE SEQUENCE</scope>
</reference>
<evidence type="ECO:0000256" key="1">
    <source>
        <dbReference type="SAM" id="Phobius"/>
    </source>
</evidence>
<dbReference type="Proteomes" id="UP000701801">
    <property type="component" value="Unassembled WGS sequence"/>
</dbReference>
<name>A0A9N9QD32_9HELO</name>
<organism evidence="2 3">
    <name type="scientific">Hymenoscyphus albidus</name>
    <dbReference type="NCBI Taxonomy" id="595503"/>
    <lineage>
        <taxon>Eukaryota</taxon>
        <taxon>Fungi</taxon>
        <taxon>Dikarya</taxon>
        <taxon>Ascomycota</taxon>
        <taxon>Pezizomycotina</taxon>
        <taxon>Leotiomycetes</taxon>
        <taxon>Helotiales</taxon>
        <taxon>Helotiaceae</taxon>
        <taxon>Hymenoscyphus</taxon>
    </lineage>
</organism>
<keyword evidence="1" id="KW-0472">Membrane</keyword>
<keyword evidence="1" id="KW-0812">Transmembrane</keyword>
<proteinExistence type="predicted"/>
<evidence type="ECO:0000313" key="3">
    <source>
        <dbReference type="Proteomes" id="UP000701801"/>
    </source>
</evidence>
<gene>
    <name evidence="2" type="ORF">HYALB_00009840</name>
</gene>
<protein>
    <submittedName>
        <fullName evidence="2">Uncharacterized protein</fullName>
    </submittedName>
</protein>
<comment type="caution">
    <text evidence="2">The sequence shown here is derived from an EMBL/GenBank/DDBJ whole genome shotgun (WGS) entry which is preliminary data.</text>
</comment>
<feature type="transmembrane region" description="Helical" evidence="1">
    <location>
        <begin position="29"/>
        <end position="62"/>
    </location>
</feature>
<keyword evidence="1" id="KW-1133">Transmembrane helix</keyword>
<accession>A0A9N9QD32</accession>